<name>A0A533ICS0_PARDE</name>
<protein>
    <recommendedName>
        <fullName evidence="4">Histidine utilization repressor</fullName>
    </recommendedName>
</protein>
<keyword evidence="3" id="KW-0804">Transcription</keyword>
<dbReference type="GO" id="GO:0045892">
    <property type="term" value="P:negative regulation of DNA-templated transcription"/>
    <property type="evidence" value="ECO:0007669"/>
    <property type="project" value="UniProtKB-UniRule"/>
</dbReference>
<dbReference type="PROSITE" id="PS50949">
    <property type="entry name" value="HTH_GNTR"/>
    <property type="match status" value="1"/>
</dbReference>
<comment type="caution">
    <text evidence="6">The sequence shown here is derived from an EMBL/GenBank/DDBJ whole genome shotgun (WGS) entry which is preliminary data.</text>
</comment>
<evidence type="ECO:0000259" key="5">
    <source>
        <dbReference type="PROSITE" id="PS50949"/>
    </source>
</evidence>
<dbReference type="EMBL" id="VAFL01000001">
    <property type="protein sequence ID" value="TKW68665.1"/>
    <property type="molecule type" value="Genomic_DNA"/>
</dbReference>
<evidence type="ECO:0000313" key="6">
    <source>
        <dbReference type="EMBL" id="TKW68665.1"/>
    </source>
</evidence>
<evidence type="ECO:0000256" key="3">
    <source>
        <dbReference type="ARBA" id="ARBA00023163"/>
    </source>
</evidence>
<dbReference type="CDD" id="cd07377">
    <property type="entry name" value="WHTH_GntR"/>
    <property type="match status" value="1"/>
</dbReference>
<evidence type="ECO:0000313" key="7">
    <source>
        <dbReference type="Proteomes" id="UP000315344"/>
    </source>
</evidence>
<dbReference type="SMART" id="SM00345">
    <property type="entry name" value="HTH_GNTR"/>
    <property type="match status" value="1"/>
</dbReference>
<dbReference type="GO" id="GO:0003677">
    <property type="term" value="F:DNA binding"/>
    <property type="evidence" value="ECO:0007669"/>
    <property type="project" value="UniProtKB-UniRule"/>
</dbReference>
<dbReference type="InterPro" id="IPR050679">
    <property type="entry name" value="Bact_HTH_transcr_reg"/>
</dbReference>
<dbReference type="Gene3D" id="3.40.1410.10">
    <property type="entry name" value="Chorismate lyase-like"/>
    <property type="match status" value="1"/>
</dbReference>
<dbReference type="GO" id="GO:0003700">
    <property type="term" value="F:DNA-binding transcription factor activity"/>
    <property type="evidence" value="ECO:0007669"/>
    <property type="project" value="UniProtKB-UniRule"/>
</dbReference>
<keyword evidence="2" id="KW-0238">DNA-binding</keyword>
<accession>A0A533ICS0</accession>
<keyword evidence="1" id="KW-0805">Transcription regulation</keyword>
<dbReference type="InterPro" id="IPR000524">
    <property type="entry name" value="Tscrpt_reg_HTH_GntR"/>
</dbReference>
<dbReference type="GO" id="GO:0006547">
    <property type="term" value="P:L-histidine metabolic process"/>
    <property type="evidence" value="ECO:0007669"/>
    <property type="project" value="UniProtKB-UniRule"/>
</dbReference>
<evidence type="ECO:0000256" key="2">
    <source>
        <dbReference type="ARBA" id="ARBA00023125"/>
    </source>
</evidence>
<dbReference type="AlphaFoldDB" id="A0A533ICS0"/>
<sequence length="250" mass="27397">MTRASGLLDPSALSRALPLYEAVKQHLDDRIRRGVLRPNDRVPSENEIVAELGVSRMTANRALRELAAAGRIVRVHGVGSFVAEPKPSSTMLEVRNIADEIAERGHVHTARVDVLEEGPAPAAMQKWFGLGAGARLYHSVMVHFADGIPIQMENRFVNPAVAPDYLSQDFQRQTANAYLMRSAAVTRADIAVEAVLAKPDEAQALQIGTDQPCLLLKRRTWDDDRVVTVVFALHPGSRFELTNGQGPQPV</sequence>
<dbReference type="NCBIfam" id="TIGR02018">
    <property type="entry name" value="his_ut_repres"/>
    <property type="match status" value="1"/>
</dbReference>
<dbReference type="PANTHER" id="PTHR44846">
    <property type="entry name" value="MANNOSYL-D-GLYCERATE TRANSPORT/METABOLISM SYSTEM REPRESSOR MNGR-RELATED"/>
    <property type="match status" value="1"/>
</dbReference>
<dbReference type="Pfam" id="PF00392">
    <property type="entry name" value="GntR"/>
    <property type="match status" value="1"/>
</dbReference>
<evidence type="ECO:0000256" key="4">
    <source>
        <dbReference type="NCBIfam" id="TIGR02018"/>
    </source>
</evidence>
<dbReference type="PANTHER" id="PTHR44846:SF16">
    <property type="entry name" value="TRANSCRIPTIONAL REGULATOR PHNF-RELATED"/>
    <property type="match status" value="1"/>
</dbReference>
<dbReference type="InterPro" id="IPR010248">
    <property type="entry name" value="His_ut_repres"/>
</dbReference>
<gene>
    <name evidence="6" type="primary">hutC</name>
    <name evidence="6" type="ORF">DI616_01330</name>
</gene>
<evidence type="ECO:0000256" key="1">
    <source>
        <dbReference type="ARBA" id="ARBA00023015"/>
    </source>
</evidence>
<dbReference type="InterPro" id="IPR011663">
    <property type="entry name" value="UTRA"/>
</dbReference>
<dbReference type="Pfam" id="PF07702">
    <property type="entry name" value="UTRA"/>
    <property type="match status" value="1"/>
</dbReference>
<dbReference type="InterPro" id="IPR036390">
    <property type="entry name" value="WH_DNA-bd_sf"/>
</dbReference>
<proteinExistence type="predicted"/>
<dbReference type="SMART" id="SM00866">
    <property type="entry name" value="UTRA"/>
    <property type="match status" value="1"/>
</dbReference>
<dbReference type="Gene3D" id="1.10.10.10">
    <property type="entry name" value="Winged helix-like DNA-binding domain superfamily/Winged helix DNA-binding domain"/>
    <property type="match status" value="1"/>
</dbReference>
<dbReference type="InterPro" id="IPR036388">
    <property type="entry name" value="WH-like_DNA-bd_sf"/>
</dbReference>
<dbReference type="PRINTS" id="PR00035">
    <property type="entry name" value="HTHGNTR"/>
</dbReference>
<dbReference type="SUPFAM" id="SSF64288">
    <property type="entry name" value="Chorismate lyase-like"/>
    <property type="match status" value="1"/>
</dbReference>
<reference evidence="6 7" key="1">
    <citation type="journal article" date="2017" name="Nat. Commun.">
        <title>In situ click chemistry generation of cyclooxygenase-2 inhibitors.</title>
        <authorList>
            <person name="Bhardwaj A."/>
            <person name="Kaur J."/>
            <person name="Wuest M."/>
            <person name="Wuest F."/>
        </authorList>
    </citation>
    <scope>NUCLEOTIDE SEQUENCE [LARGE SCALE GENOMIC DNA]</scope>
    <source>
        <strain evidence="6">S2_012_000_R3_94</strain>
    </source>
</reference>
<dbReference type="Proteomes" id="UP000315344">
    <property type="component" value="Unassembled WGS sequence"/>
</dbReference>
<feature type="domain" description="HTH gntR-type" evidence="5">
    <location>
        <begin position="17"/>
        <end position="85"/>
    </location>
</feature>
<dbReference type="SUPFAM" id="SSF46785">
    <property type="entry name" value="Winged helix' DNA-binding domain"/>
    <property type="match status" value="1"/>
</dbReference>
<organism evidence="6 7">
    <name type="scientific">Paracoccus denitrificans</name>
    <dbReference type="NCBI Taxonomy" id="266"/>
    <lineage>
        <taxon>Bacteria</taxon>
        <taxon>Pseudomonadati</taxon>
        <taxon>Pseudomonadota</taxon>
        <taxon>Alphaproteobacteria</taxon>
        <taxon>Rhodobacterales</taxon>
        <taxon>Paracoccaceae</taxon>
        <taxon>Paracoccus</taxon>
    </lineage>
</organism>
<dbReference type="InterPro" id="IPR028978">
    <property type="entry name" value="Chorismate_lyase_/UTRA_dom_sf"/>
</dbReference>